<dbReference type="InterPro" id="IPR036962">
    <property type="entry name" value="Glyco_hydro_3_N_sf"/>
</dbReference>
<reference evidence="5 6" key="1">
    <citation type="journal article" date="2010" name="Stand. Genomic Sci.">
        <title>Complete genome sequence of Olsenella uli type strain (VPI D76D-27C).</title>
        <authorList>
            <person name="Goker M."/>
            <person name="Held B."/>
            <person name="Lucas S."/>
            <person name="Nolan M."/>
            <person name="Yasawong M."/>
            <person name="Glavina Del Rio T."/>
            <person name="Tice H."/>
            <person name="Cheng J.F."/>
            <person name="Bruce D."/>
            <person name="Detter J.C."/>
            <person name="Tapia R."/>
            <person name="Han C."/>
            <person name="Goodwin L."/>
            <person name="Pitluck S."/>
            <person name="Liolios K."/>
            <person name="Ivanova N."/>
            <person name="Mavromatis K."/>
            <person name="Mikhailova N."/>
            <person name="Pati A."/>
            <person name="Chen A."/>
            <person name="Palaniappan K."/>
            <person name="Land M."/>
            <person name="Hauser L."/>
            <person name="Chang Y.J."/>
            <person name="Jeffries C.D."/>
            <person name="Rohde M."/>
            <person name="Sikorski J."/>
            <person name="Pukall R."/>
            <person name="Woyke T."/>
            <person name="Bristow J."/>
            <person name="Eisen J.A."/>
            <person name="Markowitz V."/>
            <person name="Hugenholtz P."/>
            <person name="Kyrpides N.C."/>
            <person name="Klenk H.P."/>
            <person name="Lapidus A."/>
        </authorList>
    </citation>
    <scope>NUCLEOTIDE SEQUENCE [LARGE SCALE GENOMIC DNA]</scope>
    <source>
        <strain evidence="6">ATCC 49627 / DSM 7084 / CIP 109912 / JCM 12494 / NCIMB 702895 / VPI D76D-27C</strain>
    </source>
</reference>
<organism evidence="5 6">
    <name type="scientific">Olsenella uli (strain ATCC 49627 / DSM 7084 / CCUG 31166 / CIP 109912 / JCM 12494 / LMG 11480 / NCIMB 702895 / VPI D76D-27C)</name>
    <name type="common">Lactobacillus uli</name>
    <dbReference type="NCBI Taxonomy" id="633147"/>
    <lineage>
        <taxon>Bacteria</taxon>
        <taxon>Bacillati</taxon>
        <taxon>Actinomycetota</taxon>
        <taxon>Coriobacteriia</taxon>
        <taxon>Coriobacteriales</taxon>
        <taxon>Atopobiaceae</taxon>
        <taxon>Olsenella</taxon>
    </lineage>
</organism>
<accession>E1QXF9</accession>
<dbReference type="KEGG" id="ols:Olsu_1724"/>
<gene>
    <name evidence="5" type="ordered locus">Olsu_1724</name>
</gene>
<evidence type="ECO:0000256" key="1">
    <source>
        <dbReference type="ARBA" id="ARBA00005336"/>
    </source>
</evidence>
<protein>
    <submittedName>
        <fullName evidence="5">Beta-glucosidase</fullName>
        <ecNumber evidence="5">3.2.1.21</ecNumber>
    </submittedName>
</protein>
<dbReference type="Gene3D" id="3.40.50.1700">
    <property type="entry name" value="Glycoside hydrolase family 3 C-terminal domain"/>
    <property type="match status" value="1"/>
</dbReference>
<dbReference type="HOGENOM" id="CLU_005235_1_1_11"/>
<dbReference type="eggNOG" id="COG1472">
    <property type="taxonomic scope" value="Bacteria"/>
</dbReference>
<evidence type="ECO:0000256" key="2">
    <source>
        <dbReference type="ARBA" id="ARBA00022801"/>
    </source>
</evidence>
<keyword evidence="3" id="KW-0472">Membrane</keyword>
<dbReference type="SMR" id="E1QXF9"/>
<dbReference type="InterPro" id="IPR026891">
    <property type="entry name" value="Fn3-like"/>
</dbReference>
<comment type="similarity">
    <text evidence="1">Belongs to the glycosyl hydrolase 3 family.</text>
</comment>
<dbReference type="EC" id="3.2.1.21" evidence="5"/>
<dbReference type="PANTHER" id="PTHR42715">
    <property type="entry name" value="BETA-GLUCOSIDASE"/>
    <property type="match status" value="1"/>
</dbReference>
<dbReference type="Pfam" id="PF00933">
    <property type="entry name" value="Glyco_hydro_3"/>
    <property type="match status" value="1"/>
</dbReference>
<sequence>MAKQAKVKGRKRPVAKIVFAVALVALAIALNVGTSMFSSLLDHYLGGRPSQTVVAEGSENWDANYYDAKYRGRNQANRAAQDVVAEVEGEGAVLLKNDNNALPLDTSKTVSLLGRYAADAVYGGAGSGTVDPSDCVTLCQGLQNAGFTINDTAYGWISQNYPNYAKADITMDSPSTASYYIGEIPWSDYPADVQYSVTGTTGVIVIGRGGGEGGDLSTNLKESLDSGVSKNFTDNNETANYEEGQHELELTREEKELITAAKQSCDKVVVLLNCSTTMEVGSLMSGEYSVDAILNIGSLGASGANGVGNILSGAVNPSGKTCDLWSADFTKDPTFQNFGGKRYTDVSDYYGTNHNNTPSDGTAYFTEYREGIYVGYRYYETAAAEVAAGNYTGFDYDQAVVFPFGYGLSYTTFSETLDSVENDGKTVTASVTVTNTGPVAGKQVAEIYYSAPYTKGGVEKSAVVLGAFEKTKLLEPGESQTLKLAYDIDDMASWDSSANGGKGAYVLDAGDYVVSLRTDSHTVVDSKALALDSRTITKDSATGNDIQNEFADTTKYMRNNGGVMSRADFAGTFPKPAEDKASSDVGVSITEYQAQGDPGVQMPTTGASNGVSLIDLRGKDYDDPLWDKLLDQLTVDEMTSVINDGAYNTAEVPSISKPATSDPDGPAGFTSLTGSTGNCAYCSEYVMAQTWNKELIYAVGQAVGQEALSSGYSGWYAPAANTHRSPFAGRNFEYFSEDPVLAGNICAAEVSGAASNGVYAYVKHFALNDQEGYRIQHLMTWADEQTIREVYLRPFEITVKDATYEERFLDGRGEVQTRTAKACTGIMSSFNYIGTEWTGGRRSLLTNVLRDEWGFRGMVITDFNLYGYMDKSAALAAGNDLQLTYSAMSGSIPNANGATTVSQMRQAMHNILYTVVNSNAVNGIAPGTIIKYGIAPWQYGVYAATVVLVLLATLLGFLSYRQVKCNAVRDA</sequence>
<evidence type="ECO:0000256" key="3">
    <source>
        <dbReference type="SAM" id="Phobius"/>
    </source>
</evidence>
<dbReference type="InterPro" id="IPR002772">
    <property type="entry name" value="Glyco_hydro_3_C"/>
</dbReference>
<keyword evidence="3" id="KW-1133">Transmembrane helix</keyword>
<keyword evidence="2 5" id="KW-0378">Hydrolase</keyword>
<name>E1QXF9_OLSUV</name>
<dbReference type="GO" id="GO:0005975">
    <property type="term" value="P:carbohydrate metabolic process"/>
    <property type="evidence" value="ECO:0007669"/>
    <property type="project" value="InterPro"/>
</dbReference>
<keyword evidence="6" id="KW-1185">Reference proteome</keyword>
<dbReference type="Gene3D" id="3.20.20.300">
    <property type="entry name" value="Glycoside hydrolase, family 3, N-terminal domain"/>
    <property type="match status" value="1"/>
</dbReference>
<proteinExistence type="inferred from homology"/>
<evidence type="ECO:0000313" key="5">
    <source>
        <dbReference type="EMBL" id="ADK68812.1"/>
    </source>
</evidence>
<dbReference type="InterPro" id="IPR001764">
    <property type="entry name" value="Glyco_hydro_3_N"/>
</dbReference>
<dbReference type="Pfam" id="PF01915">
    <property type="entry name" value="Glyco_hydro_3_C"/>
    <property type="match status" value="1"/>
</dbReference>
<dbReference type="InterPro" id="IPR050288">
    <property type="entry name" value="Cellulose_deg_GH3"/>
</dbReference>
<dbReference type="Proteomes" id="UP000000333">
    <property type="component" value="Chromosome"/>
</dbReference>
<dbReference type="SMART" id="SM01217">
    <property type="entry name" value="Fn3_like"/>
    <property type="match status" value="1"/>
</dbReference>
<keyword evidence="3" id="KW-0812">Transmembrane</keyword>
<dbReference type="InterPro" id="IPR017853">
    <property type="entry name" value="GH"/>
</dbReference>
<dbReference type="GO" id="GO:0008422">
    <property type="term" value="F:beta-glucosidase activity"/>
    <property type="evidence" value="ECO:0007669"/>
    <property type="project" value="UniProtKB-EC"/>
</dbReference>
<dbReference type="GeneID" id="78513102"/>
<dbReference type="InterPro" id="IPR036881">
    <property type="entry name" value="Glyco_hydro_3_C_sf"/>
</dbReference>
<dbReference type="STRING" id="633147.Olsu_1724"/>
<feature type="domain" description="Fibronectin type III-like" evidence="4">
    <location>
        <begin position="443"/>
        <end position="520"/>
    </location>
</feature>
<dbReference type="Gene3D" id="2.60.40.10">
    <property type="entry name" value="Immunoglobulins"/>
    <property type="match status" value="1"/>
</dbReference>
<dbReference type="InterPro" id="IPR013783">
    <property type="entry name" value="Ig-like_fold"/>
</dbReference>
<dbReference type="SUPFAM" id="SSF52279">
    <property type="entry name" value="Beta-D-glucan exohydrolase, C-terminal domain"/>
    <property type="match status" value="1"/>
</dbReference>
<dbReference type="AlphaFoldDB" id="E1QXF9"/>
<dbReference type="Pfam" id="PF14310">
    <property type="entry name" value="Fn3-like"/>
    <property type="match status" value="1"/>
</dbReference>
<evidence type="ECO:0000313" key="6">
    <source>
        <dbReference type="Proteomes" id="UP000000333"/>
    </source>
</evidence>
<dbReference type="EMBL" id="CP002106">
    <property type="protein sequence ID" value="ADK68812.1"/>
    <property type="molecule type" value="Genomic_DNA"/>
</dbReference>
<feature type="transmembrane region" description="Helical" evidence="3">
    <location>
        <begin position="939"/>
        <end position="960"/>
    </location>
</feature>
<evidence type="ECO:0000259" key="4">
    <source>
        <dbReference type="SMART" id="SM01217"/>
    </source>
</evidence>
<dbReference type="SUPFAM" id="SSF51445">
    <property type="entry name" value="(Trans)glycosidases"/>
    <property type="match status" value="1"/>
</dbReference>
<dbReference type="PANTHER" id="PTHR42715:SF10">
    <property type="entry name" value="BETA-GLUCOSIDASE"/>
    <property type="match status" value="1"/>
</dbReference>
<dbReference type="CAZy" id="GH3">
    <property type="family name" value="Glycoside Hydrolase Family 3"/>
</dbReference>
<dbReference type="PRINTS" id="PR00133">
    <property type="entry name" value="GLHYDRLASE3"/>
</dbReference>
<dbReference type="RefSeq" id="WP_013252563.1">
    <property type="nucleotide sequence ID" value="NC_014363.1"/>
</dbReference>
<keyword evidence="5" id="KW-0326">Glycosidase</keyword>